<dbReference type="FunFam" id="1.10.510.10:FF:000571">
    <property type="entry name" value="Maternal embryonic leucine zipper kinase"/>
    <property type="match status" value="1"/>
</dbReference>
<feature type="region of interest" description="Disordered" evidence="8">
    <location>
        <begin position="293"/>
        <end position="321"/>
    </location>
</feature>
<keyword evidence="1" id="KW-0723">Serine/threonine-protein kinase</keyword>
<dbReference type="GO" id="GO:0004674">
    <property type="term" value="F:protein serine/threonine kinase activity"/>
    <property type="evidence" value="ECO:0007669"/>
    <property type="project" value="UniProtKB-KW"/>
</dbReference>
<evidence type="ECO:0000256" key="1">
    <source>
        <dbReference type="ARBA" id="ARBA00022527"/>
    </source>
</evidence>
<dbReference type="PANTHER" id="PTHR24350">
    <property type="entry name" value="SERINE/THREONINE-PROTEIN KINASE IAL-RELATED"/>
    <property type="match status" value="1"/>
</dbReference>
<dbReference type="GeneID" id="94827628"/>
<feature type="domain" description="Protein kinase" evidence="9">
    <location>
        <begin position="16"/>
        <end position="264"/>
    </location>
</feature>
<gene>
    <name evidence="10" type="ORF">TRFO_06166</name>
</gene>
<keyword evidence="2" id="KW-0808">Transferase</keyword>
<dbReference type="AlphaFoldDB" id="A0A1J4JZZ0"/>
<dbReference type="InterPro" id="IPR000719">
    <property type="entry name" value="Prot_kinase_dom"/>
</dbReference>
<dbReference type="InterPro" id="IPR030616">
    <property type="entry name" value="Aur-like"/>
</dbReference>
<dbReference type="Pfam" id="PF00069">
    <property type="entry name" value="Pkinase"/>
    <property type="match status" value="1"/>
</dbReference>
<name>A0A1J4JZZ0_9EUKA</name>
<keyword evidence="11" id="KW-1185">Reference proteome</keyword>
<comment type="caution">
    <text evidence="10">The sequence shown here is derived from an EMBL/GenBank/DDBJ whole genome shotgun (WGS) entry which is preliminary data.</text>
</comment>
<keyword evidence="5 6" id="KW-0067">ATP-binding</keyword>
<sequence length="321" mass="36638">MKKKENTLEGIIINGYKLIKQIGSNKYSFVYTAIPPNNGEMRCVKLVHRKKGDNETTAQLFKTEANALTILNHPSIVNVIDYFTNDFFYVTVTEYYKDGSLQDMLQQRQYLSNEEAQQLTFSLALGLQYCHIRNFAHRNLKPSNIVFHDYHPAIVDFSIAVIEEGPHSKLSSLPYIAPEILNCEEVDDKAADIWSFGVILYEVLSGKLPWSATNYEYLLSQIKRGYYTFTPKVNPHARDLISKMMDMSPLHRISSHEIIAHPWLSKVRTSSLRSSKGKNCLTRSLVDFQMKLSQPSSPQSPLNNSSTFSRTQPMAKSDENV</sequence>
<dbReference type="GO" id="GO:0005524">
    <property type="term" value="F:ATP binding"/>
    <property type="evidence" value="ECO:0007669"/>
    <property type="project" value="UniProtKB-KW"/>
</dbReference>
<evidence type="ECO:0000256" key="4">
    <source>
        <dbReference type="ARBA" id="ARBA00022777"/>
    </source>
</evidence>
<dbReference type="InterPro" id="IPR011009">
    <property type="entry name" value="Kinase-like_dom_sf"/>
</dbReference>
<dbReference type="SUPFAM" id="SSF56112">
    <property type="entry name" value="Protein kinase-like (PK-like)"/>
    <property type="match status" value="1"/>
</dbReference>
<proteinExistence type="predicted"/>
<accession>A0A1J4JZZ0</accession>
<feature type="binding site" evidence="6">
    <location>
        <position position="156"/>
    </location>
    <ligand>
        <name>ATP</name>
        <dbReference type="ChEBI" id="CHEBI:30616"/>
    </ligand>
</feature>
<evidence type="ECO:0000313" key="10">
    <source>
        <dbReference type="EMBL" id="OHT04735.1"/>
    </source>
</evidence>
<dbReference type="VEuPathDB" id="TrichDB:TRFO_06166"/>
<evidence type="ECO:0000313" key="11">
    <source>
        <dbReference type="Proteomes" id="UP000179807"/>
    </source>
</evidence>
<evidence type="ECO:0000256" key="3">
    <source>
        <dbReference type="ARBA" id="ARBA00022741"/>
    </source>
</evidence>
<evidence type="ECO:0000259" key="9">
    <source>
        <dbReference type="PROSITE" id="PS50011"/>
    </source>
</evidence>
<dbReference type="Gene3D" id="1.10.510.10">
    <property type="entry name" value="Transferase(Phosphotransferase) domain 1"/>
    <property type="match status" value="1"/>
</dbReference>
<dbReference type="RefSeq" id="XP_068357871.1">
    <property type="nucleotide sequence ID" value="XM_068492924.1"/>
</dbReference>
<feature type="compositionally biased region" description="Low complexity" evidence="8">
    <location>
        <begin position="293"/>
        <end position="306"/>
    </location>
</feature>
<dbReference type="EMBL" id="MLAK01000782">
    <property type="protein sequence ID" value="OHT04735.1"/>
    <property type="molecule type" value="Genomic_DNA"/>
</dbReference>
<dbReference type="Proteomes" id="UP000179807">
    <property type="component" value="Unassembled WGS sequence"/>
</dbReference>
<keyword evidence="4 10" id="KW-0418">Kinase</keyword>
<organism evidence="10 11">
    <name type="scientific">Tritrichomonas foetus</name>
    <dbReference type="NCBI Taxonomy" id="1144522"/>
    <lineage>
        <taxon>Eukaryota</taxon>
        <taxon>Metamonada</taxon>
        <taxon>Parabasalia</taxon>
        <taxon>Tritrichomonadida</taxon>
        <taxon>Tritrichomonadidae</taxon>
        <taxon>Tritrichomonas</taxon>
    </lineage>
</organism>
<reference evidence="10" key="1">
    <citation type="submission" date="2016-10" db="EMBL/GenBank/DDBJ databases">
        <authorList>
            <person name="Benchimol M."/>
            <person name="Almeida L.G."/>
            <person name="Vasconcelos A.T."/>
            <person name="Perreira-Neves A."/>
            <person name="Rosa I.A."/>
            <person name="Tasca T."/>
            <person name="Bogo M.R."/>
            <person name="de Souza W."/>
        </authorList>
    </citation>
    <scope>NUCLEOTIDE SEQUENCE [LARGE SCALE GENOMIC DNA]</scope>
    <source>
        <strain evidence="10">K</strain>
    </source>
</reference>
<protein>
    <submittedName>
        <fullName evidence="10">CAMK family protein kinase</fullName>
    </submittedName>
</protein>
<evidence type="ECO:0000256" key="6">
    <source>
        <dbReference type="PIRSR" id="PIRSR630616-2"/>
    </source>
</evidence>
<evidence type="ECO:0000256" key="8">
    <source>
        <dbReference type="SAM" id="MobiDB-lite"/>
    </source>
</evidence>
<evidence type="ECO:0000256" key="7">
    <source>
        <dbReference type="PIRSR" id="PIRSR630616-3"/>
    </source>
</evidence>
<dbReference type="PROSITE" id="PS50011">
    <property type="entry name" value="PROTEIN_KINASE_DOM"/>
    <property type="match status" value="1"/>
</dbReference>
<dbReference type="OrthoDB" id="10252171at2759"/>
<feature type="binding site" evidence="6">
    <location>
        <position position="45"/>
    </location>
    <ligand>
        <name>ATP</name>
        <dbReference type="ChEBI" id="CHEBI:30616"/>
    </ligand>
</feature>
<evidence type="ECO:0000256" key="5">
    <source>
        <dbReference type="ARBA" id="ARBA00022840"/>
    </source>
</evidence>
<evidence type="ECO:0000256" key="2">
    <source>
        <dbReference type="ARBA" id="ARBA00022679"/>
    </source>
</evidence>
<keyword evidence="3 6" id="KW-0547">Nucleotide-binding</keyword>
<feature type="binding site" evidence="6">
    <location>
        <position position="26"/>
    </location>
    <ligand>
        <name>ATP</name>
        <dbReference type="ChEBI" id="CHEBI:30616"/>
    </ligand>
</feature>
<feature type="cross-link" description="Glycyl lysine isopeptide (Lys-Gly) (interchain with G-Cter in SUMO2)" evidence="7">
    <location>
        <position position="141"/>
    </location>
</feature>